<dbReference type="PANTHER" id="PTHR37540:SF5">
    <property type="entry name" value="TRANSCRIPTION FACTOR DOMAIN-CONTAINING PROTEIN"/>
    <property type="match status" value="1"/>
</dbReference>
<feature type="compositionally biased region" description="Low complexity" evidence="1">
    <location>
        <begin position="753"/>
        <end position="767"/>
    </location>
</feature>
<feature type="region of interest" description="Disordered" evidence="1">
    <location>
        <begin position="709"/>
        <end position="802"/>
    </location>
</feature>
<evidence type="ECO:0000256" key="1">
    <source>
        <dbReference type="SAM" id="MobiDB-lite"/>
    </source>
</evidence>
<name>A0A2P7YNA2_9PEZI</name>
<organism evidence="2 3">
    <name type="scientific">Elsinoe australis</name>
    <dbReference type="NCBI Taxonomy" id="40998"/>
    <lineage>
        <taxon>Eukaryota</taxon>
        <taxon>Fungi</taxon>
        <taxon>Dikarya</taxon>
        <taxon>Ascomycota</taxon>
        <taxon>Pezizomycotina</taxon>
        <taxon>Dothideomycetes</taxon>
        <taxon>Dothideomycetidae</taxon>
        <taxon>Myriangiales</taxon>
        <taxon>Elsinoaceae</taxon>
        <taxon>Elsinoe</taxon>
    </lineage>
</organism>
<sequence>MSKDNDKAATPRTKTPQLEFVTATNPRQFKDKDTMRQVRKTVMHSYLNKAEQDPDCQDVRVRNKRTHKRAFSTTPSAGPSSSAAIPIPSSSSTAELPVIPSSDTAVQTSGSNSEEILFQFEHHDPYPTPGGSSASSVAQSISTFDAISAANFSQFTASSMPTLSTSEFPSNYMSIADPNASDNVMFGDTALVTRRERNREPIPFDVAYSTPYGLHIDSRIPDPFATLNILHNGSINVELLKSNCTSFFGSKAMLDHWIPFLTKSPSVFLSCLCISAPYMDIMAQSNYWDSHTPVLPDQRQTMELLTEVPKLIKNSLSDPSEGFSDSNIVAVVQLIAGQIMSDYTWIVPWHRSYLKHMVSVRGGLEELGGDEVVAVGICQTDFEAAIMANEALDPTYLEYAREYVDRHPYIKFPAPESPLICRDSGMGSIASIKLCNSQSLHLIILGHQLTDTCLKLNRLEQRKNSPTGPHPPAAEQSANDLQFIIVDIANKIHEMLPADTPGHSGHRDSCYEAIRLASIVYAHAIVHRVPIHEALHISCRVSNNLNVRTPPCAVTPGQIQETVQQTNMDEAWDRLGGTLYWILMIAAAASHEPSTDTSTPNNARKDSLLSVRRPQSGSSQTQKGKGLQRSESAPITQQTSTQPFQMPYMSSAHQGSSQVSTNSPVWTPAPIFTSRSNSYQIQSVAPKQSWHSSIVDASARALQQFMDSQKPTPMTSATPSLTGSSSYPHTPSPPSAPRPYTAATSQPSQFQHSSIPTAPSQQSQTPQMADQYYLSSNTSSELQHFKRPRTSTEPASSRAIMRPSREEERRWYQKKYLIANAVRTSIVLRFEHTTAMLTAAFKLGEVQDYLNRRNTPPRKAPERSR</sequence>
<dbReference type="AlphaFoldDB" id="A0A2P7YNA2"/>
<dbReference type="PANTHER" id="PTHR37540">
    <property type="entry name" value="TRANSCRIPTION FACTOR (ACR-2), PUTATIVE-RELATED-RELATED"/>
    <property type="match status" value="1"/>
</dbReference>
<dbReference type="Pfam" id="PF11951">
    <property type="entry name" value="Fungal_trans_2"/>
    <property type="match status" value="1"/>
</dbReference>
<feature type="compositionally biased region" description="Low complexity" evidence="1">
    <location>
        <begin position="72"/>
        <end position="94"/>
    </location>
</feature>
<dbReference type="STRING" id="40998.A0A2P7YNA2"/>
<comment type="caution">
    <text evidence="2">The sequence shown here is derived from an EMBL/GenBank/DDBJ whole genome shotgun (WGS) entry which is preliminary data.</text>
</comment>
<feature type="compositionally biased region" description="Polar residues" evidence="1">
    <location>
        <begin position="773"/>
        <end position="782"/>
    </location>
</feature>
<dbReference type="Proteomes" id="UP000243723">
    <property type="component" value="Unassembled WGS sequence"/>
</dbReference>
<proteinExistence type="predicted"/>
<feature type="compositionally biased region" description="Polar residues" evidence="1">
    <location>
        <begin position="613"/>
        <end position="644"/>
    </location>
</feature>
<keyword evidence="3" id="KW-1185">Reference proteome</keyword>
<reference evidence="2 3" key="1">
    <citation type="submission" date="2017-05" db="EMBL/GenBank/DDBJ databases">
        <title>Draft genome sequence of Elsinoe australis.</title>
        <authorList>
            <person name="Cheng Q."/>
        </authorList>
    </citation>
    <scope>NUCLEOTIDE SEQUENCE [LARGE SCALE GENOMIC DNA]</scope>
    <source>
        <strain evidence="2 3">NL1</strain>
    </source>
</reference>
<dbReference type="InterPro" id="IPR021858">
    <property type="entry name" value="Fun_TF"/>
</dbReference>
<feature type="region of interest" description="Disordered" evidence="1">
    <location>
        <begin position="67"/>
        <end position="97"/>
    </location>
</feature>
<protein>
    <submittedName>
        <fullName evidence="2">Antagonist of mitotic exit network protein 1</fullName>
    </submittedName>
</protein>
<dbReference type="EMBL" id="NHZQ01000412">
    <property type="protein sequence ID" value="PSK37425.1"/>
    <property type="molecule type" value="Genomic_DNA"/>
</dbReference>
<feature type="compositionally biased region" description="Polar residues" evidence="1">
    <location>
        <begin position="12"/>
        <end position="27"/>
    </location>
</feature>
<accession>A0A2P7YNA2</accession>
<evidence type="ECO:0000313" key="3">
    <source>
        <dbReference type="Proteomes" id="UP000243723"/>
    </source>
</evidence>
<dbReference type="OrthoDB" id="4159781at2759"/>
<evidence type="ECO:0000313" key="2">
    <source>
        <dbReference type="EMBL" id="PSK37425.1"/>
    </source>
</evidence>
<feature type="region of interest" description="Disordered" evidence="1">
    <location>
        <begin position="1"/>
        <end position="35"/>
    </location>
</feature>
<feature type="region of interest" description="Disordered" evidence="1">
    <location>
        <begin position="591"/>
        <end position="663"/>
    </location>
</feature>
<feature type="compositionally biased region" description="Polar residues" evidence="1">
    <location>
        <begin position="709"/>
        <end position="723"/>
    </location>
</feature>
<feature type="compositionally biased region" description="Polar residues" evidence="1">
    <location>
        <begin position="651"/>
        <end position="663"/>
    </location>
</feature>
<gene>
    <name evidence="2" type="ORF">B9Z65_2167</name>
</gene>